<proteinExistence type="predicted"/>
<sequence length="148" mass="16524">MPKCKRFTNPLKSVPQPERGFDQSNEDIIHNSPTDSSPPNHDSIMQGNPDSTTDYSLRNQGSQEHTRHFGGRQSSEYWTVETIESKFDGTLIALKAYFLSKEGRIPTELTSIFDHGTQANDVENETITPTTGRTSSSGGSNENREYIV</sequence>
<dbReference type="EMBL" id="SDMP01000004">
    <property type="protein sequence ID" value="RYR62487.1"/>
    <property type="molecule type" value="Genomic_DNA"/>
</dbReference>
<feature type="compositionally biased region" description="Low complexity" evidence="1">
    <location>
        <begin position="128"/>
        <end position="140"/>
    </location>
</feature>
<feature type="region of interest" description="Disordered" evidence="1">
    <location>
        <begin position="1"/>
        <end position="75"/>
    </location>
</feature>
<keyword evidence="3" id="KW-1185">Reference proteome</keyword>
<gene>
    <name evidence="2" type="ORF">Ahy_A04g020132</name>
</gene>
<name>A0A445DH06_ARAHY</name>
<dbReference type="Proteomes" id="UP000289738">
    <property type="component" value="Chromosome A04"/>
</dbReference>
<organism evidence="2 3">
    <name type="scientific">Arachis hypogaea</name>
    <name type="common">Peanut</name>
    <dbReference type="NCBI Taxonomy" id="3818"/>
    <lineage>
        <taxon>Eukaryota</taxon>
        <taxon>Viridiplantae</taxon>
        <taxon>Streptophyta</taxon>
        <taxon>Embryophyta</taxon>
        <taxon>Tracheophyta</taxon>
        <taxon>Spermatophyta</taxon>
        <taxon>Magnoliopsida</taxon>
        <taxon>eudicotyledons</taxon>
        <taxon>Gunneridae</taxon>
        <taxon>Pentapetalae</taxon>
        <taxon>rosids</taxon>
        <taxon>fabids</taxon>
        <taxon>Fabales</taxon>
        <taxon>Fabaceae</taxon>
        <taxon>Papilionoideae</taxon>
        <taxon>50 kb inversion clade</taxon>
        <taxon>dalbergioids sensu lato</taxon>
        <taxon>Dalbergieae</taxon>
        <taxon>Pterocarpus clade</taxon>
        <taxon>Arachis</taxon>
    </lineage>
</organism>
<evidence type="ECO:0000256" key="1">
    <source>
        <dbReference type="SAM" id="MobiDB-lite"/>
    </source>
</evidence>
<evidence type="ECO:0000313" key="2">
    <source>
        <dbReference type="EMBL" id="RYR62487.1"/>
    </source>
</evidence>
<accession>A0A445DH06</accession>
<dbReference type="AlphaFoldDB" id="A0A445DH06"/>
<reference evidence="2 3" key="1">
    <citation type="submission" date="2019-01" db="EMBL/GenBank/DDBJ databases">
        <title>Sequencing of cultivated peanut Arachis hypogaea provides insights into genome evolution and oil improvement.</title>
        <authorList>
            <person name="Chen X."/>
        </authorList>
    </citation>
    <scope>NUCLEOTIDE SEQUENCE [LARGE SCALE GENOMIC DNA]</scope>
    <source>
        <strain evidence="3">cv. Fuhuasheng</strain>
        <tissue evidence="2">Leaves</tissue>
    </source>
</reference>
<evidence type="ECO:0000313" key="3">
    <source>
        <dbReference type="Proteomes" id="UP000289738"/>
    </source>
</evidence>
<comment type="caution">
    <text evidence="2">The sequence shown here is derived from an EMBL/GenBank/DDBJ whole genome shotgun (WGS) entry which is preliminary data.</text>
</comment>
<feature type="region of interest" description="Disordered" evidence="1">
    <location>
        <begin position="124"/>
        <end position="148"/>
    </location>
</feature>
<feature type="compositionally biased region" description="Polar residues" evidence="1">
    <location>
        <begin position="31"/>
        <end position="63"/>
    </location>
</feature>
<protein>
    <submittedName>
        <fullName evidence="2">Uncharacterized protein</fullName>
    </submittedName>
</protein>